<gene>
    <name evidence="2" type="ORF">EHS89_08730</name>
</gene>
<reference evidence="2 3" key="1">
    <citation type="submission" date="2018-11" db="EMBL/GenBank/DDBJ databases">
        <title>The draft genome sequence of Amphritea balenae JAMM 1525T.</title>
        <authorList>
            <person name="Fang Z."/>
            <person name="Zhang Y."/>
            <person name="Han X."/>
        </authorList>
    </citation>
    <scope>NUCLEOTIDE SEQUENCE [LARGE SCALE GENOMIC DNA]</scope>
    <source>
        <strain evidence="2 3">JAMM 1525</strain>
    </source>
</reference>
<feature type="signal peptide" evidence="1">
    <location>
        <begin position="1"/>
        <end position="23"/>
    </location>
</feature>
<dbReference type="OrthoDB" id="6119026at2"/>
<evidence type="ECO:0000256" key="1">
    <source>
        <dbReference type="SAM" id="SignalP"/>
    </source>
</evidence>
<dbReference type="AlphaFoldDB" id="A0A3P1SR93"/>
<keyword evidence="1" id="KW-0732">Signal</keyword>
<proteinExistence type="predicted"/>
<organism evidence="2 3">
    <name type="scientific">Amphritea balenae</name>
    <dbReference type="NCBI Taxonomy" id="452629"/>
    <lineage>
        <taxon>Bacteria</taxon>
        <taxon>Pseudomonadati</taxon>
        <taxon>Pseudomonadota</taxon>
        <taxon>Gammaproteobacteria</taxon>
        <taxon>Oceanospirillales</taxon>
        <taxon>Oceanospirillaceae</taxon>
        <taxon>Amphritea</taxon>
    </lineage>
</organism>
<name>A0A3P1SR93_9GAMM</name>
<keyword evidence="3" id="KW-1185">Reference proteome</keyword>
<comment type="caution">
    <text evidence="2">The sequence shown here is derived from an EMBL/GenBank/DDBJ whole genome shotgun (WGS) entry which is preliminary data.</text>
</comment>
<feature type="chain" id="PRO_5018166337" evidence="1">
    <location>
        <begin position="24"/>
        <end position="215"/>
    </location>
</feature>
<dbReference type="Proteomes" id="UP000267535">
    <property type="component" value="Unassembled WGS sequence"/>
</dbReference>
<dbReference type="EMBL" id="RQXV01000004">
    <property type="protein sequence ID" value="RRC99579.1"/>
    <property type="molecule type" value="Genomic_DNA"/>
</dbReference>
<sequence length="215" mass="25522">MNRNKLIKACAWIPLAFPLSLWASLEPGSVVIYSDGDVKKLLQRDEQSTLWEDQRKRRYKRSYLPYFPVLEYRRFDEQSSGYNQFVSATTNVELIPFNNEDYVQFNLTRQDLYKGSKKRLWQCAYSGNGHFSLGNKKYSTEKYRCKRFSIKKTFTYRLKEEIRFYYSPELDLVMKQVKTNSVGDKSRVEVVRILSPERATAKRIARAVYKQKADR</sequence>
<dbReference type="RefSeq" id="WP_124925769.1">
    <property type="nucleotide sequence ID" value="NZ_BMOH01000006.1"/>
</dbReference>
<evidence type="ECO:0000313" key="2">
    <source>
        <dbReference type="EMBL" id="RRC99579.1"/>
    </source>
</evidence>
<accession>A0A3P1SR93</accession>
<evidence type="ECO:0000313" key="3">
    <source>
        <dbReference type="Proteomes" id="UP000267535"/>
    </source>
</evidence>
<protein>
    <submittedName>
        <fullName evidence="2">Uncharacterized protein</fullName>
    </submittedName>
</protein>